<dbReference type="Proteomes" id="UP000490939">
    <property type="component" value="Unassembled WGS sequence"/>
</dbReference>
<keyword evidence="3" id="KW-1185">Reference proteome</keyword>
<reference evidence="2 3" key="1">
    <citation type="submission" date="2019-07" db="EMBL/GenBank/DDBJ databases">
        <title>Venturia inaequalis Genome Resource.</title>
        <authorList>
            <person name="Lichtner F.J."/>
        </authorList>
    </citation>
    <scope>NUCLEOTIDE SEQUENCE [LARGE SCALE GENOMIC DNA]</scope>
    <source>
        <strain evidence="2 3">DMI_063113</strain>
    </source>
</reference>
<evidence type="ECO:0000313" key="3">
    <source>
        <dbReference type="Proteomes" id="UP000490939"/>
    </source>
</evidence>
<dbReference type="EMBL" id="WNWR01000329">
    <property type="protein sequence ID" value="KAE9982941.1"/>
    <property type="molecule type" value="Genomic_DNA"/>
</dbReference>
<comment type="caution">
    <text evidence="2">The sequence shown here is derived from an EMBL/GenBank/DDBJ whole genome shotgun (WGS) entry which is preliminary data.</text>
</comment>
<evidence type="ECO:0000313" key="2">
    <source>
        <dbReference type="EMBL" id="KAE9982941.1"/>
    </source>
</evidence>
<gene>
    <name evidence="2" type="ORF">EG327_005682</name>
</gene>
<feature type="signal peptide" evidence="1">
    <location>
        <begin position="1"/>
        <end position="18"/>
    </location>
</feature>
<keyword evidence="1" id="KW-0732">Signal</keyword>
<name>A0A8H3V887_VENIN</name>
<organism evidence="2 3">
    <name type="scientific">Venturia inaequalis</name>
    <name type="common">Apple scab fungus</name>
    <dbReference type="NCBI Taxonomy" id="5025"/>
    <lineage>
        <taxon>Eukaryota</taxon>
        <taxon>Fungi</taxon>
        <taxon>Dikarya</taxon>
        <taxon>Ascomycota</taxon>
        <taxon>Pezizomycotina</taxon>
        <taxon>Dothideomycetes</taxon>
        <taxon>Pleosporomycetidae</taxon>
        <taxon>Venturiales</taxon>
        <taxon>Venturiaceae</taxon>
        <taxon>Venturia</taxon>
    </lineage>
</organism>
<evidence type="ECO:0000256" key="1">
    <source>
        <dbReference type="SAM" id="SignalP"/>
    </source>
</evidence>
<dbReference type="AlphaFoldDB" id="A0A8H3V887"/>
<feature type="chain" id="PRO_5034416229" evidence="1">
    <location>
        <begin position="19"/>
        <end position="154"/>
    </location>
</feature>
<sequence>MRFFIASYALTVIAAVNAAPVASPQTGLGTAVAGLGIGEITGPVVNTAVGGQDNVQTTDATADTLGVAQTGGDQAEDSSAIPQEALDSLIGRKVKRQGVVTDAVPAPVAAPLEGANELADGLLGDSDQIANNVLGVCGENTTPSSVNCDGFNTK</sequence>
<accession>A0A8H3V887</accession>
<proteinExistence type="predicted"/>
<protein>
    <submittedName>
        <fullName evidence="2">Uncharacterized protein</fullName>
    </submittedName>
</protein>